<dbReference type="GO" id="GO:0016829">
    <property type="term" value="F:lyase activity"/>
    <property type="evidence" value="ECO:0007669"/>
    <property type="project" value="InterPro"/>
</dbReference>
<accession>A0A7Z0IJQ6</accession>
<dbReference type="InterPro" id="IPR036148">
    <property type="entry name" value="MmgE/PrpD_sf"/>
</dbReference>
<dbReference type="Pfam" id="PF03972">
    <property type="entry name" value="MmgE_PrpD_N"/>
    <property type="match status" value="1"/>
</dbReference>
<dbReference type="PANTHER" id="PTHR16943">
    <property type="entry name" value="2-METHYLCITRATE DEHYDRATASE-RELATED"/>
    <property type="match status" value="1"/>
</dbReference>
<evidence type="ECO:0000259" key="3">
    <source>
        <dbReference type="Pfam" id="PF19305"/>
    </source>
</evidence>
<gene>
    <name evidence="4" type="ORF">GGQ54_000359</name>
</gene>
<evidence type="ECO:0000259" key="2">
    <source>
        <dbReference type="Pfam" id="PF03972"/>
    </source>
</evidence>
<dbReference type="Gene3D" id="1.10.4100.10">
    <property type="entry name" value="2-methylcitrate dehydratase PrpD"/>
    <property type="match status" value="1"/>
</dbReference>
<dbReference type="SUPFAM" id="SSF103378">
    <property type="entry name" value="2-methylcitrate dehydratase PrpD"/>
    <property type="match status" value="1"/>
</dbReference>
<protein>
    <submittedName>
        <fullName evidence="4">2-methylcitrate dehydratase PrpD</fullName>
    </submittedName>
</protein>
<evidence type="ECO:0000256" key="1">
    <source>
        <dbReference type="ARBA" id="ARBA00006174"/>
    </source>
</evidence>
<comment type="caution">
    <text evidence="4">The sequence shown here is derived from an EMBL/GenBank/DDBJ whole genome shotgun (WGS) entry which is preliminary data.</text>
</comment>
<comment type="similarity">
    <text evidence="1">Belongs to the PrpD family.</text>
</comment>
<sequence length="467" mass="48663">MSAEGLTGDLAAFVADAEPGAVDAETRAAARRAILDTVGVILAARGDSTMTTLARARAGYERVLAGDAPAPLTVSEFALGAGTAAHALDFDDVTDTLKGHPSVALVPALLAAAQGRAVSGAELLEAYALGYQVAVAVADGLDVKGHYKQGWHTTISIGIFGAAAAAARLLKLDSAATARAFGIAATAASGSRQNFGTMTKPLHAGLAAMLGLRAAHLAGAGFTADPGELEAPLGYYARLGQDLDADAVRATLTERWSLRQRGLNVKRYPSCYNTHRSADNILDLRADGLRAADVESVHIAIEPRGLGPLIHHRPTTGLQGKFSMEYVVAAALHDGELTLATFTDDRVQRPEVRALLPLVRAEEVATPPVGEPTFRHAYSVLTVRRTDGTEHVVRTDEPKGGARRPLTDEELHEKFAGCLSYAGYSGDEIAAVAGRIDGLDETADIAGTGLAQAVAEVLDARSKENAG</sequence>
<dbReference type="EMBL" id="JACBZS010000001">
    <property type="protein sequence ID" value="NYI69799.1"/>
    <property type="molecule type" value="Genomic_DNA"/>
</dbReference>
<organism evidence="4 5">
    <name type="scientific">Naumannella cuiyingiana</name>
    <dbReference type="NCBI Taxonomy" id="1347891"/>
    <lineage>
        <taxon>Bacteria</taxon>
        <taxon>Bacillati</taxon>
        <taxon>Actinomycetota</taxon>
        <taxon>Actinomycetes</taxon>
        <taxon>Propionibacteriales</taxon>
        <taxon>Propionibacteriaceae</taxon>
        <taxon>Naumannella</taxon>
    </lineage>
</organism>
<dbReference type="InterPro" id="IPR005656">
    <property type="entry name" value="MmgE_PrpD"/>
</dbReference>
<dbReference type="InterPro" id="IPR042188">
    <property type="entry name" value="MmgE/PrpD_sf_2"/>
</dbReference>
<feature type="domain" description="MmgE/PrpD N-terminal" evidence="2">
    <location>
        <begin position="9"/>
        <end position="242"/>
    </location>
</feature>
<feature type="domain" description="MmgE/PrpD C-terminal" evidence="3">
    <location>
        <begin position="268"/>
        <end position="421"/>
    </location>
</feature>
<dbReference type="InterPro" id="IPR045336">
    <property type="entry name" value="MmgE_PrpD_N"/>
</dbReference>
<reference evidence="4 5" key="1">
    <citation type="submission" date="2020-07" db="EMBL/GenBank/DDBJ databases">
        <title>Sequencing the genomes of 1000 actinobacteria strains.</title>
        <authorList>
            <person name="Klenk H.-P."/>
        </authorList>
    </citation>
    <scope>NUCLEOTIDE SEQUENCE [LARGE SCALE GENOMIC DNA]</scope>
    <source>
        <strain evidence="4 5">DSM 103164</strain>
    </source>
</reference>
<dbReference type="PANTHER" id="PTHR16943:SF8">
    <property type="entry name" value="2-METHYLCITRATE DEHYDRATASE"/>
    <property type="match status" value="1"/>
</dbReference>
<name>A0A7Z0IJQ6_9ACTN</name>
<keyword evidence="5" id="KW-1185">Reference proteome</keyword>
<dbReference type="Proteomes" id="UP000527616">
    <property type="component" value="Unassembled WGS sequence"/>
</dbReference>
<evidence type="ECO:0000313" key="4">
    <source>
        <dbReference type="EMBL" id="NYI69799.1"/>
    </source>
</evidence>
<dbReference type="InterPro" id="IPR045337">
    <property type="entry name" value="MmgE_PrpD_C"/>
</dbReference>
<dbReference type="AlphaFoldDB" id="A0A7Z0IJQ6"/>
<evidence type="ECO:0000313" key="5">
    <source>
        <dbReference type="Proteomes" id="UP000527616"/>
    </source>
</evidence>
<proteinExistence type="inferred from homology"/>
<dbReference type="Pfam" id="PF19305">
    <property type="entry name" value="MmgE_PrpD_C"/>
    <property type="match status" value="1"/>
</dbReference>
<dbReference type="RefSeq" id="WP_179443828.1">
    <property type="nucleotide sequence ID" value="NZ_JACBZS010000001.1"/>
</dbReference>
<dbReference type="InterPro" id="IPR042183">
    <property type="entry name" value="MmgE/PrpD_sf_1"/>
</dbReference>
<dbReference type="Gene3D" id="3.30.1330.120">
    <property type="entry name" value="2-methylcitrate dehydratase PrpD"/>
    <property type="match status" value="1"/>
</dbReference>